<evidence type="ECO:0000313" key="2">
    <source>
        <dbReference type="Proteomes" id="UP000244855"/>
    </source>
</evidence>
<sequence length="96" mass="10521">MCACACVCLLSLPSSFPPSSTRLFHAHSTQKTSRDVALLLPRKHLRGNGKLVYLVPRIPGHAGMRCSKRSLCCSTAWMYSHVSGMGEKREEGKCSV</sequence>
<dbReference type="Proteomes" id="UP000244855">
    <property type="component" value="Unassembled WGS sequence"/>
</dbReference>
<protein>
    <submittedName>
        <fullName evidence="1">Uncharacterized protein</fullName>
    </submittedName>
</protein>
<gene>
    <name evidence="1" type="ORF">DM02DRAFT_617598</name>
</gene>
<name>A0A2V1DFC3_9PLEO</name>
<organism evidence="1 2">
    <name type="scientific">Periconia macrospinosa</name>
    <dbReference type="NCBI Taxonomy" id="97972"/>
    <lineage>
        <taxon>Eukaryota</taxon>
        <taxon>Fungi</taxon>
        <taxon>Dikarya</taxon>
        <taxon>Ascomycota</taxon>
        <taxon>Pezizomycotina</taxon>
        <taxon>Dothideomycetes</taxon>
        <taxon>Pleosporomycetidae</taxon>
        <taxon>Pleosporales</taxon>
        <taxon>Massarineae</taxon>
        <taxon>Periconiaceae</taxon>
        <taxon>Periconia</taxon>
    </lineage>
</organism>
<proteinExistence type="predicted"/>
<dbReference type="AlphaFoldDB" id="A0A2V1DFC3"/>
<reference evidence="1 2" key="1">
    <citation type="journal article" date="2018" name="Sci. Rep.">
        <title>Comparative genomics provides insights into the lifestyle and reveals functional heterogeneity of dark septate endophytic fungi.</title>
        <authorList>
            <person name="Knapp D.G."/>
            <person name="Nemeth J.B."/>
            <person name="Barry K."/>
            <person name="Hainaut M."/>
            <person name="Henrissat B."/>
            <person name="Johnson J."/>
            <person name="Kuo A."/>
            <person name="Lim J.H.P."/>
            <person name="Lipzen A."/>
            <person name="Nolan M."/>
            <person name="Ohm R.A."/>
            <person name="Tamas L."/>
            <person name="Grigoriev I.V."/>
            <person name="Spatafora J.W."/>
            <person name="Nagy L.G."/>
            <person name="Kovacs G.M."/>
        </authorList>
    </citation>
    <scope>NUCLEOTIDE SEQUENCE [LARGE SCALE GENOMIC DNA]</scope>
    <source>
        <strain evidence="1 2">DSE2036</strain>
    </source>
</reference>
<accession>A0A2V1DFC3</accession>
<dbReference type="EMBL" id="KZ805481">
    <property type="protein sequence ID" value="PVH95879.1"/>
    <property type="molecule type" value="Genomic_DNA"/>
</dbReference>
<evidence type="ECO:0000313" key="1">
    <source>
        <dbReference type="EMBL" id="PVH95879.1"/>
    </source>
</evidence>
<keyword evidence="2" id="KW-1185">Reference proteome</keyword>